<dbReference type="Proteomes" id="UP001550853">
    <property type="component" value="Unassembled WGS sequence"/>
</dbReference>
<proteinExistence type="inferred from homology"/>
<reference evidence="6 7" key="1">
    <citation type="submission" date="2024-06" db="EMBL/GenBank/DDBJ databases">
        <title>The Natural Products Discovery Center: Release of the First 8490 Sequenced Strains for Exploring Actinobacteria Biosynthetic Diversity.</title>
        <authorList>
            <person name="Kalkreuter E."/>
            <person name="Kautsar S.A."/>
            <person name="Yang D."/>
            <person name="Bader C.D."/>
            <person name="Teijaro C.N."/>
            <person name="Fluegel L."/>
            <person name="Davis C.M."/>
            <person name="Simpson J.R."/>
            <person name="Lauterbach L."/>
            <person name="Steele A.D."/>
            <person name="Gui C."/>
            <person name="Meng S."/>
            <person name="Li G."/>
            <person name="Viehrig K."/>
            <person name="Ye F."/>
            <person name="Su P."/>
            <person name="Kiefer A.F."/>
            <person name="Nichols A."/>
            <person name="Cepeda A.J."/>
            <person name="Yan W."/>
            <person name="Fan B."/>
            <person name="Jiang Y."/>
            <person name="Adhikari A."/>
            <person name="Zheng C.-J."/>
            <person name="Schuster L."/>
            <person name="Cowan T.M."/>
            <person name="Smanski M.J."/>
            <person name="Chevrette M.G."/>
            <person name="De Carvalho L.P.S."/>
            <person name="Shen B."/>
        </authorList>
    </citation>
    <scope>NUCLEOTIDE SEQUENCE [LARGE SCALE GENOMIC DNA]</scope>
    <source>
        <strain evidence="6 7">NPDC033039</strain>
    </source>
</reference>
<dbReference type="PANTHER" id="PTHR11712">
    <property type="entry name" value="POLYKETIDE SYNTHASE-RELATED"/>
    <property type="match status" value="1"/>
</dbReference>
<dbReference type="Pfam" id="PF02801">
    <property type="entry name" value="Ketoacyl-synt_C"/>
    <property type="match status" value="1"/>
</dbReference>
<evidence type="ECO:0000313" key="7">
    <source>
        <dbReference type="Proteomes" id="UP001550853"/>
    </source>
</evidence>
<evidence type="ECO:0000313" key="6">
    <source>
        <dbReference type="EMBL" id="MEU3711091.1"/>
    </source>
</evidence>
<dbReference type="InterPro" id="IPR014030">
    <property type="entry name" value="Ketoacyl_synth_N"/>
</dbReference>
<dbReference type="CDD" id="cd00832">
    <property type="entry name" value="CLF"/>
    <property type="match status" value="1"/>
</dbReference>
<evidence type="ECO:0000256" key="1">
    <source>
        <dbReference type="ARBA" id="ARBA00008467"/>
    </source>
</evidence>
<dbReference type="RefSeq" id="WP_030283699.1">
    <property type="nucleotide sequence ID" value="NZ_JBEZVI010000009.1"/>
</dbReference>
<keyword evidence="7" id="KW-1185">Reference proteome</keyword>
<organism evidence="6 7">
    <name type="scientific">Streptomyces catenulae</name>
    <dbReference type="NCBI Taxonomy" id="66875"/>
    <lineage>
        <taxon>Bacteria</taxon>
        <taxon>Bacillati</taxon>
        <taxon>Actinomycetota</taxon>
        <taxon>Actinomycetes</taxon>
        <taxon>Kitasatosporales</taxon>
        <taxon>Streptomycetaceae</taxon>
        <taxon>Streptomyces</taxon>
    </lineage>
</organism>
<evidence type="ECO:0000256" key="3">
    <source>
        <dbReference type="ARBA" id="ARBA00023315"/>
    </source>
</evidence>
<dbReference type="InterPro" id="IPR020841">
    <property type="entry name" value="PKS_Beta-ketoAc_synthase_dom"/>
</dbReference>
<evidence type="ECO:0000259" key="5">
    <source>
        <dbReference type="PROSITE" id="PS52004"/>
    </source>
</evidence>
<keyword evidence="3" id="KW-0012">Acyltransferase</keyword>
<name>A0ABV2Z098_9ACTN</name>
<gene>
    <name evidence="6" type="ORF">AB0E61_13460</name>
</gene>
<accession>A0ABV2Z098</accession>
<evidence type="ECO:0000256" key="2">
    <source>
        <dbReference type="ARBA" id="ARBA00022679"/>
    </source>
</evidence>
<dbReference type="InterPro" id="IPR016039">
    <property type="entry name" value="Thiolase-like"/>
</dbReference>
<dbReference type="Gene3D" id="3.40.47.10">
    <property type="match status" value="2"/>
</dbReference>
<sequence length="410" mass="42095">MTDKVVVTGIGVLAPNGRDTEDFWAATLAGTSGIGEITGFDTTRYASRLAGLIRGFDAAEHLPKRLLPQTDVSTRYALTAAASALEDAGVDPAELPEFDMGVMTSNATGGFEFTHREFRKLWSEGPSKVSVYESFAWFYAVNTGQISIRHGMRGPGAVVVSEQAGGLDAVGNARRAVRLGTPLVVCGGLDSAFDPWGWAAHLSGGRVSTSTDPARAYLPFDADAGGYVPGEGGAILIAENADTARSRGRTGYGEIAGYAATFDPAPGSGRPPGLRRAAELALADAGLRPADVGAVFADAAGLRAADAAEADAVRELFGPGGVPVTVPKALTGRLFAGGGPLDLAAALLSLRDRVLPAAPPTSVPRAYGIDLVLGEPRHCDADAALVLARGKGGFNSAVVVRRTDPADAPG</sequence>
<dbReference type="SMART" id="SM00825">
    <property type="entry name" value="PKS_KS"/>
    <property type="match status" value="1"/>
</dbReference>
<keyword evidence="2 4" id="KW-0808">Transferase</keyword>
<comment type="caution">
    <text evidence="6">The sequence shown here is derived from an EMBL/GenBank/DDBJ whole genome shotgun (WGS) entry which is preliminary data.</text>
</comment>
<dbReference type="SUPFAM" id="SSF53901">
    <property type="entry name" value="Thiolase-like"/>
    <property type="match status" value="2"/>
</dbReference>
<dbReference type="InterPro" id="IPR000794">
    <property type="entry name" value="Beta-ketoacyl_synthase"/>
</dbReference>
<dbReference type="Pfam" id="PF00109">
    <property type="entry name" value="ketoacyl-synt"/>
    <property type="match status" value="1"/>
</dbReference>
<dbReference type="EMBL" id="JBEZVI010000009">
    <property type="protein sequence ID" value="MEU3711091.1"/>
    <property type="molecule type" value="Genomic_DNA"/>
</dbReference>
<protein>
    <submittedName>
        <fullName evidence="6">Ketosynthase chain-length factor</fullName>
    </submittedName>
</protein>
<dbReference type="InterPro" id="IPR014031">
    <property type="entry name" value="Ketoacyl_synth_C"/>
</dbReference>
<dbReference type="PROSITE" id="PS52004">
    <property type="entry name" value="KS3_2"/>
    <property type="match status" value="1"/>
</dbReference>
<feature type="domain" description="Ketosynthase family 3 (KS3)" evidence="5">
    <location>
        <begin position="2"/>
        <end position="402"/>
    </location>
</feature>
<evidence type="ECO:0000256" key="4">
    <source>
        <dbReference type="RuleBase" id="RU003694"/>
    </source>
</evidence>
<comment type="similarity">
    <text evidence="1 4">Belongs to the thiolase-like superfamily. Beta-ketoacyl-ACP synthases family.</text>
</comment>
<dbReference type="PANTHER" id="PTHR11712:SF322">
    <property type="entry name" value="POLYKETIDE BETA-KETOACYL SYNTHASE 2-RELATED"/>
    <property type="match status" value="1"/>
</dbReference>